<reference evidence="1 2" key="1">
    <citation type="submission" date="2017-08" db="EMBL/GenBank/DDBJ databases">
        <title>USMARCv1.0.</title>
        <authorList>
            <person name="Hannum G.I."/>
            <person name="Koren S."/>
            <person name="Schroeder S.G."/>
            <person name="Chin S.C."/>
            <person name="Nonneman D.J."/>
            <person name="Becker S.A."/>
            <person name="Rosen B.D."/>
            <person name="Bickhart D.M."/>
            <person name="Putnam N.H."/>
            <person name="Green R.E."/>
            <person name="Tuggle C.K."/>
            <person name="Liu H."/>
            <person name="Rohrer G.A."/>
            <person name="Warr A."/>
            <person name="Hall R."/>
            <person name="Kim K."/>
            <person name="Hume D.A."/>
            <person name="Talbot R."/>
            <person name="Chow W."/>
            <person name="Howe K."/>
            <person name="Schwartz A.S."/>
            <person name="Watson M."/>
            <person name="Archibald A.L."/>
            <person name="Phillippy A.M."/>
            <person name="Smith T.P.L."/>
        </authorList>
    </citation>
    <scope>NUCLEOTIDE SEQUENCE [LARGE SCALE GENOMIC DNA]</scope>
</reference>
<dbReference type="AlphaFoldDB" id="A0A4X1TXC4"/>
<name>A0A4X1TXC4_PIG</name>
<dbReference type="Proteomes" id="UP000314985">
    <property type="component" value="Chromosome 13"/>
</dbReference>
<accession>A0A4X1TXC4</accession>
<organism evidence="1 2">
    <name type="scientific">Sus scrofa</name>
    <name type="common">Pig</name>
    <dbReference type="NCBI Taxonomy" id="9823"/>
    <lineage>
        <taxon>Eukaryota</taxon>
        <taxon>Metazoa</taxon>
        <taxon>Chordata</taxon>
        <taxon>Craniata</taxon>
        <taxon>Vertebrata</taxon>
        <taxon>Euteleostomi</taxon>
        <taxon>Mammalia</taxon>
        <taxon>Eutheria</taxon>
        <taxon>Laurasiatheria</taxon>
        <taxon>Artiodactyla</taxon>
        <taxon>Suina</taxon>
        <taxon>Suidae</taxon>
        <taxon>Sus</taxon>
    </lineage>
</organism>
<protein>
    <submittedName>
        <fullName evidence="1">Uncharacterized protein</fullName>
    </submittedName>
</protein>
<evidence type="ECO:0000313" key="1">
    <source>
        <dbReference type="Ensembl" id="ENSSSCP00070020143.1"/>
    </source>
</evidence>
<reference evidence="1" key="2">
    <citation type="submission" date="2025-08" db="UniProtKB">
        <authorList>
            <consortium name="Ensembl"/>
        </authorList>
    </citation>
    <scope>IDENTIFICATION</scope>
</reference>
<sequence>MCRAGVTQGAEDSSLPTLSCADAKGSSLCECGSMSRGPRSCTILSLPVMEQEASSEVWRQVALGLVWWSLCCTAQPHQSHLYFSDPQAGALPVHTPRALGGPGAWLGGQGSSGSWNMHGKLCWKGTATVPVVLWPMERGQPSPASSHLQGLCEGTEILSLPGTGRGQRQAPARHTLNLKGRTWGSVLQLLSFPQSPPTSPSWSLCLLVQAPAPCKV</sequence>
<proteinExistence type="predicted"/>
<evidence type="ECO:0000313" key="2">
    <source>
        <dbReference type="Proteomes" id="UP000314985"/>
    </source>
</evidence>
<dbReference type="Ensembl" id="ENSSSCT00070024342.1">
    <property type="protein sequence ID" value="ENSSSCP00070020143.1"/>
    <property type="gene ID" value="ENSSSCG00070012440.1"/>
</dbReference>